<gene>
    <name evidence="1" type="ORF">M0L20_26325</name>
</gene>
<proteinExistence type="predicted"/>
<evidence type="ECO:0000313" key="2">
    <source>
        <dbReference type="Proteomes" id="UP001202180"/>
    </source>
</evidence>
<reference evidence="1 2" key="1">
    <citation type="submission" date="2022-04" db="EMBL/GenBank/DDBJ databases">
        <title>Spirosoma sp. strain RP8 genome sequencing and assembly.</title>
        <authorList>
            <person name="Jung Y."/>
        </authorList>
    </citation>
    <scope>NUCLEOTIDE SEQUENCE [LARGE SCALE GENOMIC DNA]</scope>
    <source>
        <strain evidence="1 2">RP8</strain>
    </source>
</reference>
<dbReference type="SUPFAM" id="SSF49265">
    <property type="entry name" value="Fibronectin type III"/>
    <property type="match status" value="1"/>
</dbReference>
<evidence type="ECO:0000313" key="1">
    <source>
        <dbReference type="EMBL" id="MCK8495409.1"/>
    </source>
</evidence>
<keyword evidence="2" id="KW-1185">Reference proteome</keyword>
<dbReference type="Gene3D" id="2.60.40.10">
    <property type="entry name" value="Immunoglobulins"/>
    <property type="match status" value="1"/>
</dbReference>
<dbReference type="InterPro" id="IPR036116">
    <property type="entry name" value="FN3_sf"/>
</dbReference>
<sequence length="136" mass="14607">MGYFIERATNPTTGFTLVGGVAPNVTSFTDNQLATGTHYWYRIRPSNSATGSLSQILSLAACSAPLYSLKDGWWTDATAWSCNRVPGPGDVVQVKHQLQLPVNYVATLQGVGFDPGKTLTYSINAQVKLGSQAQKP</sequence>
<dbReference type="EMBL" id="JALPRF010000008">
    <property type="protein sequence ID" value="MCK8495409.1"/>
    <property type="molecule type" value="Genomic_DNA"/>
</dbReference>
<accession>A0ABT0HT88</accession>
<organism evidence="1 2">
    <name type="scientific">Spirosoma liriopis</name>
    <dbReference type="NCBI Taxonomy" id="2937440"/>
    <lineage>
        <taxon>Bacteria</taxon>
        <taxon>Pseudomonadati</taxon>
        <taxon>Bacteroidota</taxon>
        <taxon>Cytophagia</taxon>
        <taxon>Cytophagales</taxon>
        <taxon>Cytophagaceae</taxon>
        <taxon>Spirosoma</taxon>
    </lineage>
</organism>
<evidence type="ECO:0008006" key="3">
    <source>
        <dbReference type="Google" id="ProtNLM"/>
    </source>
</evidence>
<comment type="caution">
    <text evidence="1">The sequence shown here is derived from an EMBL/GenBank/DDBJ whole genome shotgun (WGS) entry which is preliminary data.</text>
</comment>
<protein>
    <recommendedName>
        <fullName evidence="3">Fibronectin type-III domain-containing protein</fullName>
    </recommendedName>
</protein>
<dbReference type="InterPro" id="IPR013783">
    <property type="entry name" value="Ig-like_fold"/>
</dbReference>
<name>A0ABT0HT88_9BACT</name>
<dbReference type="RefSeq" id="WP_248480189.1">
    <property type="nucleotide sequence ID" value="NZ_JALPRF010000008.1"/>
</dbReference>
<dbReference type="Proteomes" id="UP001202180">
    <property type="component" value="Unassembled WGS sequence"/>
</dbReference>